<evidence type="ECO:0008006" key="3">
    <source>
        <dbReference type="Google" id="ProtNLM"/>
    </source>
</evidence>
<dbReference type="EMBL" id="CP006841">
    <property type="protein sequence ID" value="ALA68554.1"/>
    <property type="molecule type" value="Genomic_DNA"/>
</dbReference>
<dbReference type="Gene3D" id="3.30.2320.10">
    <property type="entry name" value="hypothetical protein PF0899 domain"/>
    <property type="match status" value="1"/>
</dbReference>
<dbReference type="Gene3D" id="3.30.2400.10">
    <property type="entry name" value="Major capsid protein gp5"/>
    <property type="match status" value="1"/>
</dbReference>
<accession>A0A0K2H3D9</accession>
<evidence type="ECO:0000313" key="1">
    <source>
        <dbReference type="EMBL" id="ALA68554.1"/>
    </source>
</evidence>
<gene>
    <name evidence="1" type="ORF">CLAC_07325</name>
</gene>
<dbReference type="Pfam" id="PF25209">
    <property type="entry name" value="Phage_capsid_4"/>
    <property type="match status" value="1"/>
</dbReference>
<name>A0A0K2H3D9_9CORY</name>
<dbReference type="KEGG" id="clw:CLAC_07325"/>
<dbReference type="SUPFAM" id="SSF56563">
    <property type="entry name" value="Major capsid protein gp5"/>
    <property type="match status" value="1"/>
</dbReference>
<dbReference type="NCBIfam" id="NF042926">
    <property type="entry name" value="capsid_Caudo_1"/>
    <property type="match status" value="1"/>
</dbReference>
<evidence type="ECO:0000313" key="2">
    <source>
        <dbReference type="Proteomes" id="UP000058446"/>
    </source>
</evidence>
<reference evidence="1 2" key="1">
    <citation type="submission" date="2013-10" db="EMBL/GenBank/DDBJ databases">
        <title>Complete genome sequence of Corynebacterium lactis DSM 45799(T), isolated from raw cow milk.</title>
        <authorList>
            <person name="Ruckert C."/>
            <person name="Albersmeier A."/>
            <person name="Lipski A."/>
            <person name="Kalinowski J."/>
        </authorList>
    </citation>
    <scope>NUCLEOTIDE SEQUENCE [LARGE SCALE GENOMIC DNA]</scope>
    <source>
        <strain evidence="1 2">RW2-5</strain>
    </source>
</reference>
<dbReference type="STRING" id="1408189.CLAC_07325"/>
<dbReference type="RefSeq" id="WP_053412325.1">
    <property type="nucleotide sequence ID" value="NZ_CP006841.1"/>
</dbReference>
<dbReference type="OrthoDB" id="4367863at2"/>
<protein>
    <recommendedName>
        <fullName evidence="3">Major capsid protein</fullName>
    </recommendedName>
</protein>
<dbReference type="PATRIC" id="fig|1408189.4.peg.1467"/>
<dbReference type="Proteomes" id="UP000058446">
    <property type="component" value="Chromosome"/>
</dbReference>
<sequence length="305" mass="32410">MARDPMFPLAGPTVEKGAITIDMMLNEPTRIDNYAARLVERDLLSKVIFGNVTTSGGALLFDQLVKNKPTATDKPGVVAPGAEFPILHTPDGEPVVERVKKTGGKFGITDEARIRNDATLLQRKISQVSNTMVKDLDERGIAALNAAIKAVEGSLEVTSSGWDKAAEVQASAKTAKTGEGEIVNNLLDAQLAVEQTDLGYTADTLVLNPVDAKNLKLVLGVGNYAEMLTTFGLTLHTTNAMKQGEGLVLQAGMVGVMGVESPISTETWRDAATQTTWSQTWATVAFGVTDPLAMVKLSGLSTPKE</sequence>
<proteinExistence type="predicted"/>
<keyword evidence="2" id="KW-1185">Reference proteome</keyword>
<dbReference type="InterPro" id="IPR049995">
    <property type="entry name" value="Capsid_mycobact-type"/>
</dbReference>
<dbReference type="AlphaFoldDB" id="A0A0K2H3D9"/>
<organism evidence="1 2">
    <name type="scientific">Corynebacterium lactis RW2-5</name>
    <dbReference type="NCBI Taxonomy" id="1408189"/>
    <lineage>
        <taxon>Bacteria</taxon>
        <taxon>Bacillati</taxon>
        <taxon>Actinomycetota</taxon>
        <taxon>Actinomycetes</taxon>
        <taxon>Mycobacteriales</taxon>
        <taxon>Corynebacteriaceae</taxon>
        <taxon>Corynebacterium</taxon>
    </lineage>
</organism>